<accession>A0A518DIB9</accession>
<keyword evidence="3" id="KW-1185">Reference proteome</keyword>
<name>A0A518DIB9_9BACT</name>
<dbReference type="Proteomes" id="UP000317429">
    <property type="component" value="Chromosome"/>
</dbReference>
<feature type="coiled-coil region" evidence="1">
    <location>
        <begin position="72"/>
        <end position="99"/>
    </location>
</feature>
<evidence type="ECO:0000313" key="2">
    <source>
        <dbReference type="EMBL" id="QDU91219.1"/>
    </source>
</evidence>
<sequence>MFTFNRAGRPGVSSLQFVGCIAAATAGIVIGSQYVGMDLQDAAYTALDEGRLLEHIPEDWRPATPQHVLDAQAPLEEKQASLRDEIDQLREEADSLAKAVRGGAAETMDIAAEPMFEVRRQRTAEYWARVHEVIQEVSAVHNGVEPAIGGQYAARMLELRRRACHYGRRSIEALDSEEVDPQAVETARRVAVWFHHGVALYERAVTLVSGITPEDPALYRREDWSRAEEHHRKEAEYVRLKNDAAAASLGSKYGLELSPWGL</sequence>
<dbReference type="EMBL" id="CP036291">
    <property type="protein sequence ID" value="QDU91219.1"/>
    <property type="molecule type" value="Genomic_DNA"/>
</dbReference>
<organism evidence="2 3">
    <name type="scientific">Pirellulimonas nuda</name>
    <dbReference type="NCBI Taxonomy" id="2528009"/>
    <lineage>
        <taxon>Bacteria</taxon>
        <taxon>Pseudomonadati</taxon>
        <taxon>Planctomycetota</taxon>
        <taxon>Planctomycetia</taxon>
        <taxon>Pirellulales</taxon>
        <taxon>Lacipirellulaceae</taxon>
        <taxon>Pirellulimonas</taxon>
    </lineage>
</organism>
<dbReference type="OrthoDB" id="268745at2"/>
<dbReference type="RefSeq" id="WP_145291127.1">
    <property type="nucleotide sequence ID" value="NZ_CP036291.1"/>
</dbReference>
<dbReference type="AlphaFoldDB" id="A0A518DIB9"/>
<proteinExistence type="predicted"/>
<dbReference type="KEGG" id="pnd:Pla175_46390"/>
<reference evidence="2 3" key="1">
    <citation type="submission" date="2019-02" db="EMBL/GenBank/DDBJ databases">
        <title>Deep-cultivation of Planctomycetes and their phenomic and genomic characterization uncovers novel biology.</title>
        <authorList>
            <person name="Wiegand S."/>
            <person name="Jogler M."/>
            <person name="Boedeker C."/>
            <person name="Pinto D."/>
            <person name="Vollmers J."/>
            <person name="Rivas-Marin E."/>
            <person name="Kohn T."/>
            <person name="Peeters S.H."/>
            <person name="Heuer A."/>
            <person name="Rast P."/>
            <person name="Oberbeckmann S."/>
            <person name="Bunk B."/>
            <person name="Jeske O."/>
            <person name="Meyerdierks A."/>
            <person name="Storesund J.E."/>
            <person name="Kallscheuer N."/>
            <person name="Luecker S."/>
            <person name="Lage O.M."/>
            <person name="Pohl T."/>
            <person name="Merkel B.J."/>
            <person name="Hornburger P."/>
            <person name="Mueller R.-W."/>
            <person name="Bruemmer F."/>
            <person name="Labrenz M."/>
            <person name="Spormann A.M."/>
            <person name="Op den Camp H."/>
            <person name="Overmann J."/>
            <person name="Amann R."/>
            <person name="Jetten M.S.M."/>
            <person name="Mascher T."/>
            <person name="Medema M.H."/>
            <person name="Devos D.P."/>
            <person name="Kaster A.-K."/>
            <person name="Ovreas L."/>
            <person name="Rohde M."/>
            <person name="Galperin M.Y."/>
            <person name="Jogler C."/>
        </authorList>
    </citation>
    <scope>NUCLEOTIDE SEQUENCE [LARGE SCALE GENOMIC DNA]</scope>
    <source>
        <strain evidence="2 3">Pla175</strain>
    </source>
</reference>
<gene>
    <name evidence="2" type="ORF">Pla175_46390</name>
</gene>
<keyword evidence="1" id="KW-0175">Coiled coil</keyword>
<evidence type="ECO:0000256" key="1">
    <source>
        <dbReference type="SAM" id="Coils"/>
    </source>
</evidence>
<evidence type="ECO:0000313" key="3">
    <source>
        <dbReference type="Proteomes" id="UP000317429"/>
    </source>
</evidence>
<protein>
    <submittedName>
        <fullName evidence="2">Uncharacterized protein</fullName>
    </submittedName>
</protein>